<gene>
    <name evidence="1" type="ORF">C1752_01515</name>
</gene>
<keyword evidence="2" id="KW-1185">Reference proteome</keyword>
<evidence type="ECO:0000313" key="1">
    <source>
        <dbReference type="EMBL" id="PZD74035.1"/>
    </source>
</evidence>
<name>A0A2W1JS19_9CYAN</name>
<protein>
    <submittedName>
        <fullName evidence="1">Uncharacterized protein</fullName>
    </submittedName>
</protein>
<dbReference type="EMBL" id="PQWO01000004">
    <property type="protein sequence ID" value="PZD74035.1"/>
    <property type="molecule type" value="Genomic_DNA"/>
</dbReference>
<dbReference type="AlphaFoldDB" id="A0A2W1JS19"/>
<organism evidence="1 2">
    <name type="scientific">Acaryochloris thomasi RCC1774</name>
    <dbReference type="NCBI Taxonomy" id="1764569"/>
    <lineage>
        <taxon>Bacteria</taxon>
        <taxon>Bacillati</taxon>
        <taxon>Cyanobacteriota</taxon>
        <taxon>Cyanophyceae</taxon>
        <taxon>Acaryochloridales</taxon>
        <taxon>Acaryochloridaceae</taxon>
        <taxon>Acaryochloris</taxon>
        <taxon>Acaryochloris thomasi</taxon>
    </lineage>
</organism>
<accession>A0A2W1JS19</accession>
<proteinExistence type="predicted"/>
<evidence type="ECO:0000313" key="2">
    <source>
        <dbReference type="Proteomes" id="UP000248857"/>
    </source>
</evidence>
<dbReference type="Proteomes" id="UP000248857">
    <property type="component" value="Unassembled WGS sequence"/>
</dbReference>
<comment type="caution">
    <text evidence="1">The sequence shown here is derived from an EMBL/GenBank/DDBJ whole genome shotgun (WGS) entry which is preliminary data.</text>
</comment>
<sequence length="80" mass="8993">MTELGGTNPVFFWVDFMRFVPAINLALRFKTENCFHQSLCLFKVGNNQQTSVNIIAVQGLATSPELIEDSNLAVSEPYLR</sequence>
<reference evidence="1 2" key="1">
    <citation type="journal article" date="2018" name="Sci. Rep.">
        <title>A novel species of the marine cyanobacterium Acaryochloris with a unique pigment content and lifestyle.</title>
        <authorList>
            <person name="Partensky F."/>
            <person name="Six C."/>
            <person name="Ratin M."/>
            <person name="Garczarek L."/>
            <person name="Vaulot D."/>
            <person name="Probert I."/>
            <person name="Calteau A."/>
            <person name="Gourvil P."/>
            <person name="Marie D."/>
            <person name="Grebert T."/>
            <person name="Bouchier C."/>
            <person name="Le Panse S."/>
            <person name="Gachenot M."/>
            <person name="Rodriguez F."/>
            <person name="Garrido J.L."/>
        </authorList>
    </citation>
    <scope>NUCLEOTIDE SEQUENCE [LARGE SCALE GENOMIC DNA]</scope>
    <source>
        <strain evidence="1 2">RCC1774</strain>
    </source>
</reference>